<keyword evidence="1" id="KW-0238">DNA-binding</keyword>
<evidence type="ECO:0000259" key="3">
    <source>
        <dbReference type="PROSITE" id="PS51736"/>
    </source>
</evidence>
<evidence type="ECO:0000256" key="1">
    <source>
        <dbReference type="ARBA" id="ARBA00023125"/>
    </source>
</evidence>
<dbReference type="PROSITE" id="PS51736">
    <property type="entry name" value="RECOMBINASES_3"/>
    <property type="match status" value="1"/>
</dbReference>
<comment type="caution">
    <text evidence="4">The sequence shown here is derived from an EMBL/GenBank/DDBJ whole genome shotgun (WGS) entry which is preliminary data.</text>
</comment>
<feature type="domain" description="Resolvase/invertase-type recombinase catalytic" evidence="3">
    <location>
        <begin position="14"/>
        <end position="157"/>
    </location>
</feature>
<dbReference type="InterPro" id="IPR038109">
    <property type="entry name" value="DNA_bind_recomb_sf"/>
</dbReference>
<dbReference type="Proteomes" id="UP000667802">
    <property type="component" value="Unassembled WGS sequence"/>
</dbReference>
<dbReference type="PANTHER" id="PTHR30461:SF2">
    <property type="entry name" value="SERINE RECOMBINASE PINE-RELATED"/>
    <property type="match status" value="1"/>
</dbReference>
<keyword evidence="5" id="KW-1185">Reference proteome</keyword>
<evidence type="ECO:0000256" key="2">
    <source>
        <dbReference type="ARBA" id="ARBA00023172"/>
    </source>
</evidence>
<dbReference type="InterPro" id="IPR025827">
    <property type="entry name" value="Zn_ribbon_recom_dom"/>
</dbReference>
<organism evidence="4 5">
    <name type="scientific">Aetokthonos hydrillicola Thurmond2011</name>
    <dbReference type="NCBI Taxonomy" id="2712845"/>
    <lineage>
        <taxon>Bacteria</taxon>
        <taxon>Bacillati</taxon>
        <taxon>Cyanobacteriota</taxon>
        <taxon>Cyanophyceae</taxon>
        <taxon>Nostocales</taxon>
        <taxon>Hapalosiphonaceae</taxon>
        <taxon>Aetokthonos</taxon>
    </lineage>
</organism>
<dbReference type="AlphaFoldDB" id="A0AAP5ME86"/>
<dbReference type="Gene3D" id="3.40.50.1390">
    <property type="entry name" value="Resolvase, N-terminal catalytic domain"/>
    <property type="match status" value="1"/>
</dbReference>
<dbReference type="RefSeq" id="WP_208342402.1">
    <property type="nucleotide sequence ID" value="NZ_CAWQFN010000136.1"/>
</dbReference>
<dbReference type="Pfam" id="PF13408">
    <property type="entry name" value="Zn_ribbon_recom"/>
    <property type="match status" value="1"/>
</dbReference>
<accession>A0AAP5ME86</accession>
<evidence type="ECO:0000313" key="5">
    <source>
        <dbReference type="Proteomes" id="UP000667802"/>
    </source>
</evidence>
<dbReference type="EMBL" id="JAALHA020000038">
    <property type="protein sequence ID" value="MDR9900693.1"/>
    <property type="molecule type" value="Genomic_DNA"/>
</dbReference>
<sequence>MTLTDAKYMADNIYKIGYARVSKSEQMEDSNAATQQIARLMKAGCSEIFFDVQSGRDNDRPEFEKLMQRVRSRDRCDVVVITRDDRITRSGLTSLQLLQEFNQLGIKLEILDAGGVTNLDNPYEWKQRAQAGIDAEFESRMLSMRVCKGYEYLRDQHKANPRVPFGYVRDKEQYRLDPNLVDIASCCIAAFFEARSLQGACRLIFERCGIVRSANGLRDWLLNPVLLGHTPYHKITKTKYKLIVYNTHSDNALLTESQATEIRRILKENKNYWGNNRGKRIFPLSGLIMCGECGSNVTVAGGGTSTQSYYSCRKRRENTLFCSQSMFIRVEELEEAVITELVKKAAAITAIASSVSIYETPDLQDLREKLRRVEILGDDPDVADLRSKLIARIHNLEQEQHLGQIVQSENVQTLVNTFSEIDYWQDTPRELKRPIYQTLVNKIVIKNGQVLSITLKV</sequence>
<evidence type="ECO:0000313" key="4">
    <source>
        <dbReference type="EMBL" id="MDR9900693.1"/>
    </source>
</evidence>
<dbReference type="PANTHER" id="PTHR30461">
    <property type="entry name" value="DNA-INVERTASE FROM LAMBDOID PROPHAGE"/>
    <property type="match status" value="1"/>
</dbReference>
<dbReference type="NCBIfam" id="NF041201">
    <property type="entry name" value="recomb_XisF"/>
    <property type="match status" value="1"/>
</dbReference>
<gene>
    <name evidence="4" type="ORF">G7B40_040105</name>
</gene>
<reference evidence="5" key="1">
    <citation type="journal article" date="2021" name="Science">
        <title>Hunting the eagle killer: A cyanobacterial neurotoxin causes vacuolar myelinopathy.</title>
        <authorList>
            <person name="Breinlinger S."/>
            <person name="Phillips T.J."/>
            <person name="Haram B.N."/>
            <person name="Mares J."/>
            <person name="Martinez Yerena J.A."/>
            <person name="Hrouzek P."/>
            <person name="Sobotka R."/>
            <person name="Henderson W.M."/>
            <person name="Schmieder P."/>
            <person name="Williams S.M."/>
            <person name="Lauderdale J.D."/>
            <person name="Wilde H.D."/>
            <person name="Gerrin W."/>
            <person name="Kust A."/>
            <person name="Washington J.W."/>
            <person name="Wagner C."/>
            <person name="Geier B."/>
            <person name="Liebeke M."/>
            <person name="Enke H."/>
            <person name="Niedermeyer T.H.J."/>
            <person name="Wilde S.B."/>
        </authorList>
    </citation>
    <scope>NUCLEOTIDE SEQUENCE [LARGE SCALE GENOMIC DNA]</scope>
    <source>
        <strain evidence="5">Thurmond2011</strain>
    </source>
</reference>
<proteinExistence type="predicted"/>
<name>A0AAP5ME86_9CYAN</name>
<dbReference type="InterPro" id="IPR006119">
    <property type="entry name" value="Resolv_N"/>
</dbReference>
<dbReference type="Pfam" id="PF00239">
    <property type="entry name" value="Resolvase"/>
    <property type="match status" value="1"/>
</dbReference>
<dbReference type="GO" id="GO:0000150">
    <property type="term" value="F:DNA strand exchange activity"/>
    <property type="evidence" value="ECO:0007669"/>
    <property type="project" value="InterPro"/>
</dbReference>
<dbReference type="Gene3D" id="3.90.1750.20">
    <property type="entry name" value="Putative Large Serine Recombinase, Chain B, Domain 2"/>
    <property type="match status" value="1"/>
</dbReference>
<dbReference type="InterPro" id="IPR050639">
    <property type="entry name" value="SSR_resolvase"/>
</dbReference>
<protein>
    <submittedName>
        <fullName evidence="4">Recombinase family protein</fullName>
    </submittedName>
</protein>
<keyword evidence="2" id="KW-0233">DNA recombination</keyword>
<dbReference type="SMART" id="SM00857">
    <property type="entry name" value="Resolvase"/>
    <property type="match status" value="1"/>
</dbReference>
<dbReference type="SUPFAM" id="SSF53041">
    <property type="entry name" value="Resolvase-like"/>
    <property type="match status" value="1"/>
</dbReference>
<dbReference type="GO" id="GO:0003677">
    <property type="term" value="F:DNA binding"/>
    <property type="evidence" value="ECO:0007669"/>
    <property type="project" value="UniProtKB-KW"/>
</dbReference>
<dbReference type="InterPro" id="IPR036162">
    <property type="entry name" value="Resolvase-like_N_sf"/>
</dbReference>
<dbReference type="CDD" id="cd03768">
    <property type="entry name" value="SR_ResInv"/>
    <property type="match status" value="1"/>
</dbReference>